<proteinExistence type="inferred from homology"/>
<dbReference type="SMART" id="SM00458">
    <property type="entry name" value="RICIN"/>
    <property type="match status" value="1"/>
</dbReference>
<feature type="signal peptide" evidence="7">
    <location>
        <begin position="1"/>
        <end position="38"/>
    </location>
</feature>
<dbReference type="Gene3D" id="2.80.10.50">
    <property type="match status" value="1"/>
</dbReference>
<dbReference type="CDD" id="cd18820">
    <property type="entry name" value="GH43_LbAraf43-like"/>
    <property type="match status" value="1"/>
</dbReference>
<keyword evidence="2 7" id="KW-0732">Signal</keyword>
<evidence type="ECO:0000256" key="3">
    <source>
        <dbReference type="ARBA" id="ARBA00022801"/>
    </source>
</evidence>
<dbReference type="EMBL" id="JACHJQ010000010">
    <property type="protein sequence ID" value="MBB4911521.1"/>
    <property type="molecule type" value="Genomic_DNA"/>
</dbReference>
<evidence type="ECO:0000256" key="7">
    <source>
        <dbReference type="SAM" id="SignalP"/>
    </source>
</evidence>
<sequence length="497" mass="54420">MMRTSQFFRRRRRGVLTALATVSLVAGVTSALAPAASAAVVDPAASYVLVNRNSGKALDLHNLATNDGAPIVQYTRNDGAWQQWQFVDSGGGYYRLKSRHSGKVLEFTSTADAADLVQNTDADRASQQFRLLDSAGGYVRLVNRASNKAADVWEWSTADGARVVQWADLDGANQQWQLVKVGASAPSQFSNPIKRNGPDPWMQYHNGYYYLATTTWNSTITMRRSRTLAGLSSAADQVVFNLSGRPNGCCNMWAPEFHLLNGRWYLYYVAGQNVPDFNPTQRLHVLESSGTDPMGPYTFKADLGNTWELDPSILQHNGKLYLLGSASDGTQSLTITPMSNPYTLSGARRTISQPTLAWERQTHPVNEGAEPLYRNGRVMLVYSASACWGPDYKLGLLTLTGSDPLNRSHWTKSPNPVFQRNDANSVFAPGHNGFFKSPDGTEDWIVYHANDSASGGCDMNRSTRAQKFTWNADGTPNFGTPVRLGTTLAAPSGEPAS</sequence>
<keyword evidence="3 6" id="KW-0378">Hydrolase</keyword>
<protein>
    <submittedName>
        <fullName evidence="9">GH43 family beta-xylosidase</fullName>
    </submittedName>
</protein>
<dbReference type="PROSITE" id="PS51318">
    <property type="entry name" value="TAT"/>
    <property type="match status" value="1"/>
</dbReference>
<dbReference type="InterPro" id="IPR006311">
    <property type="entry name" value="TAT_signal"/>
</dbReference>
<dbReference type="Gene3D" id="2.115.10.20">
    <property type="entry name" value="Glycosyl hydrolase domain, family 43"/>
    <property type="match status" value="1"/>
</dbReference>
<dbReference type="InterPro" id="IPR006710">
    <property type="entry name" value="Glyco_hydro_43"/>
</dbReference>
<dbReference type="GO" id="GO:0004553">
    <property type="term" value="F:hydrolase activity, hydrolyzing O-glycosyl compounds"/>
    <property type="evidence" value="ECO:0007669"/>
    <property type="project" value="InterPro"/>
</dbReference>
<comment type="caution">
    <text evidence="9">The sequence shown here is derived from an EMBL/GenBank/DDBJ whole genome shotgun (WGS) entry which is preliminary data.</text>
</comment>
<name>A0A7W7VIG6_9PSEU</name>
<dbReference type="PANTHER" id="PTHR43817:SF1">
    <property type="entry name" value="HYDROLASE, FAMILY 43, PUTATIVE (AFU_ORTHOLOGUE AFUA_3G01660)-RELATED"/>
    <property type="match status" value="1"/>
</dbReference>
<evidence type="ECO:0000256" key="4">
    <source>
        <dbReference type="ARBA" id="ARBA00023295"/>
    </source>
</evidence>
<dbReference type="PROSITE" id="PS50231">
    <property type="entry name" value="RICIN_B_LECTIN"/>
    <property type="match status" value="1"/>
</dbReference>
<comment type="similarity">
    <text evidence="1 6">Belongs to the glycosyl hydrolase 43 family.</text>
</comment>
<feature type="site" description="Important for catalytic activity, responsible for pKa modulation of the active site Glu and correct orientation of both the proton donor and substrate" evidence="5">
    <location>
        <position position="310"/>
    </location>
</feature>
<accession>A0A7W7VIG6</accession>
<feature type="domain" description="Ricin B lectin" evidence="8">
    <location>
        <begin position="45"/>
        <end position="179"/>
    </location>
</feature>
<dbReference type="SUPFAM" id="SSF75005">
    <property type="entry name" value="Arabinanase/levansucrase/invertase"/>
    <property type="match status" value="1"/>
</dbReference>
<evidence type="ECO:0000313" key="10">
    <source>
        <dbReference type="Proteomes" id="UP000520767"/>
    </source>
</evidence>
<reference evidence="9 10" key="1">
    <citation type="submission" date="2020-08" db="EMBL/GenBank/DDBJ databases">
        <title>Genomic Encyclopedia of Type Strains, Phase III (KMG-III): the genomes of soil and plant-associated and newly described type strains.</title>
        <authorList>
            <person name="Whitman W."/>
        </authorList>
    </citation>
    <scope>NUCLEOTIDE SEQUENCE [LARGE SCALE GENOMIC DNA]</scope>
    <source>
        <strain evidence="9 10">CECT 8960</strain>
    </source>
</reference>
<evidence type="ECO:0000256" key="6">
    <source>
        <dbReference type="RuleBase" id="RU361187"/>
    </source>
</evidence>
<dbReference type="SUPFAM" id="SSF50370">
    <property type="entry name" value="Ricin B-like lectins"/>
    <property type="match status" value="1"/>
</dbReference>
<dbReference type="Pfam" id="PF04616">
    <property type="entry name" value="Glyco_hydro_43"/>
    <property type="match status" value="1"/>
</dbReference>
<evidence type="ECO:0000256" key="1">
    <source>
        <dbReference type="ARBA" id="ARBA00009865"/>
    </source>
</evidence>
<evidence type="ECO:0000256" key="2">
    <source>
        <dbReference type="ARBA" id="ARBA00022729"/>
    </source>
</evidence>
<dbReference type="PANTHER" id="PTHR43817">
    <property type="entry name" value="GLYCOSYL HYDROLASE"/>
    <property type="match status" value="1"/>
</dbReference>
<gene>
    <name evidence="9" type="ORF">FHR82_007791</name>
</gene>
<dbReference type="GO" id="GO:0005975">
    <property type="term" value="P:carbohydrate metabolic process"/>
    <property type="evidence" value="ECO:0007669"/>
    <property type="project" value="InterPro"/>
</dbReference>
<dbReference type="AlphaFoldDB" id="A0A7W7VIG6"/>
<evidence type="ECO:0000313" key="9">
    <source>
        <dbReference type="EMBL" id="MBB4911521.1"/>
    </source>
</evidence>
<organism evidence="9 10">
    <name type="scientific">Actinophytocola algeriensis</name>
    <dbReference type="NCBI Taxonomy" id="1768010"/>
    <lineage>
        <taxon>Bacteria</taxon>
        <taxon>Bacillati</taxon>
        <taxon>Actinomycetota</taxon>
        <taxon>Actinomycetes</taxon>
        <taxon>Pseudonocardiales</taxon>
        <taxon>Pseudonocardiaceae</taxon>
    </lineage>
</organism>
<evidence type="ECO:0000259" key="8">
    <source>
        <dbReference type="SMART" id="SM00458"/>
    </source>
</evidence>
<evidence type="ECO:0000256" key="5">
    <source>
        <dbReference type="PIRSR" id="PIRSR606710-2"/>
    </source>
</evidence>
<keyword evidence="10" id="KW-1185">Reference proteome</keyword>
<dbReference type="InterPro" id="IPR035992">
    <property type="entry name" value="Ricin_B-like_lectins"/>
</dbReference>
<dbReference type="Proteomes" id="UP000520767">
    <property type="component" value="Unassembled WGS sequence"/>
</dbReference>
<dbReference type="InterPro" id="IPR000772">
    <property type="entry name" value="Ricin_B_lectin"/>
</dbReference>
<feature type="chain" id="PRO_5031412126" evidence="7">
    <location>
        <begin position="39"/>
        <end position="497"/>
    </location>
</feature>
<dbReference type="Pfam" id="PF14200">
    <property type="entry name" value="RicinB_lectin_2"/>
    <property type="match status" value="1"/>
</dbReference>
<keyword evidence="4 6" id="KW-0326">Glycosidase</keyword>
<dbReference type="InterPro" id="IPR023296">
    <property type="entry name" value="Glyco_hydro_beta-prop_sf"/>
</dbReference>